<protein>
    <recommendedName>
        <fullName evidence="3">corrinoid adenosyltransferase</fullName>
        <ecNumber evidence="3">2.5.1.17</ecNumber>
    </recommendedName>
    <alternativeName>
        <fullName evidence="6">Cob(II)alamin adenosyltransferase</fullName>
    </alternativeName>
    <alternativeName>
        <fullName evidence="8">Cob(II)yrinic acid a,c-diamide adenosyltransferase</fullName>
    </alternativeName>
    <alternativeName>
        <fullName evidence="7">Cobinamide/cobalamin adenosyltransferase</fullName>
    </alternativeName>
</protein>
<comment type="caution">
    <text evidence="11">The sequence shown here is derived from an EMBL/GenBank/DDBJ whole genome shotgun (WGS) entry which is preliminary data.</text>
</comment>
<evidence type="ECO:0000313" key="12">
    <source>
        <dbReference type="Proteomes" id="UP000605603"/>
    </source>
</evidence>
<evidence type="ECO:0000313" key="11">
    <source>
        <dbReference type="EMBL" id="MBD7975309.1"/>
    </source>
</evidence>
<evidence type="ECO:0000256" key="1">
    <source>
        <dbReference type="ARBA" id="ARBA00005121"/>
    </source>
</evidence>
<dbReference type="SUPFAM" id="SSF52540">
    <property type="entry name" value="P-loop containing nucleoside triphosphate hydrolases"/>
    <property type="match status" value="1"/>
</dbReference>
<proteinExistence type="inferred from homology"/>
<evidence type="ECO:0000256" key="4">
    <source>
        <dbReference type="ARBA" id="ARBA00023244"/>
    </source>
</evidence>
<dbReference type="RefSeq" id="WP_077883517.1">
    <property type="nucleotide sequence ID" value="NZ_JAINCF010000042.1"/>
</dbReference>
<reference evidence="11 12" key="1">
    <citation type="submission" date="2020-08" db="EMBL/GenBank/DDBJ databases">
        <title>A Genomic Blueprint of the Chicken Gut Microbiome.</title>
        <authorList>
            <person name="Gilroy R."/>
            <person name="Ravi A."/>
            <person name="Getino M."/>
            <person name="Pursley I."/>
            <person name="Horton D.L."/>
            <person name="Alikhan N.-F."/>
            <person name="Baker D."/>
            <person name="Gharbi K."/>
            <person name="Hall N."/>
            <person name="Watson M."/>
            <person name="Adriaenssens E.M."/>
            <person name="Foster-Nyarko E."/>
            <person name="Jarju S."/>
            <person name="Secka A."/>
            <person name="Antonio M."/>
            <person name="Oren A."/>
            <person name="Chaudhuri R."/>
            <person name="La Ragione R.M."/>
            <person name="Hildebrand F."/>
            <person name="Pallen M.J."/>
        </authorList>
    </citation>
    <scope>NUCLEOTIDE SEQUENCE [LARGE SCALE GENOMIC DNA]</scope>
    <source>
        <strain evidence="11 12">Sa2BVA5</strain>
    </source>
</reference>
<evidence type="ECO:0000256" key="3">
    <source>
        <dbReference type="ARBA" id="ARBA00012454"/>
    </source>
</evidence>
<evidence type="ECO:0000256" key="10">
    <source>
        <dbReference type="ARBA" id="ARBA00048692"/>
    </source>
</evidence>
<comment type="pathway">
    <text evidence="1">Cofactor biosynthesis; adenosylcobalamin biosynthesis; adenosylcobalamin from cob(II)yrinate a,c-diamide: step 2/7.</text>
</comment>
<organism evidence="11 12">
    <name type="scientific">Escherichia whittamii</name>
    <dbReference type="NCBI Taxonomy" id="2762229"/>
    <lineage>
        <taxon>Bacteria</taxon>
        <taxon>Pseudomonadati</taxon>
        <taxon>Pseudomonadota</taxon>
        <taxon>Gammaproteobacteria</taxon>
        <taxon>Enterobacterales</taxon>
        <taxon>Enterobacteriaceae</taxon>
        <taxon>Escherichia</taxon>
    </lineage>
</organism>
<dbReference type="Gene3D" id="3.40.50.300">
    <property type="entry name" value="P-loop containing nucleotide triphosphate hydrolases"/>
    <property type="match status" value="1"/>
</dbReference>
<dbReference type="EC" id="2.5.1.17" evidence="3"/>
<evidence type="ECO:0000256" key="5">
    <source>
        <dbReference type="ARBA" id="ARBA00024929"/>
    </source>
</evidence>
<dbReference type="EMBL" id="JACSQI010000018">
    <property type="protein sequence ID" value="MBD7975309.1"/>
    <property type="molecule type" value="Genomic_DNA"/>
</dbReference>
<comment type="function">
    <text evidence="5">Required for both de novo synthesis of the corrin ring for the assimilation of exogenous corrinoids. Participates in the adenosylation of a variety of incomplete and complete corrinoids.</text>
</comment>
<evidence type="ECO:0000256" key="6">
    <source>
        <dbReference type="ARBA" id="ARBA00031529"/>
    </source>
</evidence>
<evidence type="ECO:0000256" key="8">
    <source>
        <dbReference type="ARBA" id="ARBA00033354"/>
    </source>
</evidence>
<accession>A0ABR8THR4</accession>
<keyword evidence="12" id="KW-1185">Reference proteome</keyword>
<comment type="catalytic activity">
    <reaction evidence="10">
        <text>2 cob(II)alamin + reduced [electron-transfer flavoprotein] + 2 ATP = 2 adenosylcob(III)alamin + 2 triphosphate + oxidized [electron-transfer flavoprotein] + 3 H(+)</text>
        <dbReference type="Rhea" id="RHEA:28671"/>
        <dbReference type="Rhea" id="RHEA-COMP:10685"/>
        <dbReference type="Rhea" id="RHEA-COMP:10686"/>
        <dbReference type="ChEBI" id="CHEBI:15378"/>
        <dbReference type="ChEBI" id="CHEBI:16304"/>
        <dbReference type="ChEBI" id="CHEBI:18036"/>
        <dbReference type="ChEBI" id="CHEBI:18408"/>
        <dbReference type="ChEBI" id="CHEBI:30616"/>
        <dbReference type="ChEBI" id="CHEBI:57692"/>
        <dbReference type="ChEBI" id="CHEBI:58307"/>
        <dbReference type="EC" id="2.5.1.17"/>
    </reaction>
</comment>
<comment type="similarity">
    <text evidence="2">Belongs to the Cob(I)alamin adenosyltransferase family.</text>
</comment>
<keyword evidence="4" id="KW-0627">Porphyrin biosynthesis</keyword>
<comment type="catalytic activity">
    <reaction evidence="9">
        <text>2 cob(II)yrinate a,c diamide + reduced [electron-transfer flavoprotein] + 2 ATP = 2 adenosylcob(III)yrinate a,c-diamide + 2 triphosphate + oxidized [electron-transfer flavoprotein] + 3 H(+)</text>
        <dbReference type="Rhea" id="RHEA:11528"/>
        <dbReference type="Rhea" id="RHEA-COMP:10685"/>
        <dbReference type="Rhea" id="RHEA-COMP:10686"/>
        <dbReference type="ChEBI" id="CHEBI:15378"/>
        <dbReference type="ChEBI" id="CHEBI:18036"/>
        <dbReference type="ChEBI" id="CHEBI:30616"/>
        <dbReference type="ChEBI" id="CHEBI:57692"/>
        <dbReference type="ChEBI" id="CHEBI:58307"/>
        <dbReference type="ChEBI" id="CHEBI:58503"/>
        <dbReference type="ChEBI" id="CHEBI:58537"/>
        <dbReference type="EC" id="2.5.1.17"/>
    </reaction>
</comment>
<evidence type="ECO:0000256" key="2">
    <source>
        <dbReference type="ARBA" id="ARBA00007487"/>
    </source>
</evidence>
<dbReference type="InterPro" id="IPR027417">
    <property type="entry name" value="P-loop_NTPase"/>
</dbReference>
<sequence>MIKAIISLASLSSNTAAPLALRGINESERYDLVVLDELTFMLAYHFLDTEEVNASLPNHPVRHSQVSTGNDCAWHLARRRFYISSGTTDFANNHSRKSCKCG</sequence>
<evidence type="ECO:0000256" key="7">
    <source>
        <dbReference type="ARBA" id="ARBA00033334"/>
    </source>
</evidence>
<dbReference type="InterPro" id="IPR003724">
    <property type="entry name" value="CblAdoTrfase_CobA"/>
</dbReference>
<evidence type="ECO:0000256" key="9">
    <source>
        <dbReference type="ARBA" id="ARBA00048555"/>
    </source>
</evidence>
<dbReference type="Proteomes" id="UP000605603">
    <property type="component" value="Unassembled WGS sequence"/>
</dbReference>
<name>A0ABR8THR4_9ESCH</name>
<gene>
    <name evidence="11" type="ORF">H9644_20080</name>
</gene>
<dbReference type="Pfam" id="PF02572">
    <property type="entry name" value="CobA_CobO_BtuR"/>
    <property type="match status" value="1"/>
</dbReference>